<dbReference type="STRING" id="681645.CpC231_1058"/>
<keyword evidence="1" id="KW-0677">Repeat</keyword>
<evidence type="ECO:0000256" key="1">
    <source>
        <dbReference type="ARBA" id="ARBA00022737"/>
    </source>
</evidence>
<gene>
    <name evidence="3" type="ORF">CPC231_05365</name>
</gene>
<dbReference type="OrthoDB" id="3239744at2"/>
<evidence type="ECO:0000313" key="4">
    <source>
        <dbReference type="Proteomes" id="UP000000276"/>
    </source>
</evidence>
<reference evidence="3 4" key="1">
    <citation type="journal article" date="2011" name="J. Bacteriol.">
        <title>Complete genome sequence of Corynebacterium pseudotuberculosis I19, a strain isolated from a cow in Israel with bovine mastitis.</title>
        <authorList>
            <consortium name="Consortium: Rede Paraense de Genomica e Proteomica (RPGP)"/>
            <person name="Silva A."/>
            <person name="Schneider M.P."/>
            <person name="Cerdeira L."/>
            <person name="Barbosa M.S."/>
            <person name="Ramos R.T."/>
            <person name="Carneiro A.R."/>
            <person name="Santos R."/>
            <person name="Lima M."/>
            <person name="D'Afonseca V."/>
            <person name="Almeida S.S."/>
            <person name="Santos A.R."/>
            <person name="Soares S.C."/>
            <person name="Pinto A.C."/>
            <person name="Ali A."/>
            <person name="Dorella F.A."/>
            <person name="Rocha F."/>
            <person name="de Abreu V.A."/>
            <person name="Trost E."/>
            <person name="Tauch A."/>
            <person name="Shpigel N."/>
            <person name="Miyoshi A."/>
            <person name="Azevedo V."/>
        </authorList>
    </citation>
    <scope>NUCLEOTIDE SEQUENCE [LARGE SCALE GENOMIC DNA]</scope>
    <source>
        <strain evidence="3 4">C231</strain>
    </source>
</reference>
<dbReference type="PANTHER" id="PTHR19211">
    <property type="entry name" value="ATP-BINDING TRANSPORT PROTEIN-RELATED"/>
    <property type="match status" value="1"/>
</dbReference>
<feature type="domain" description="ABC transporter" evidence="2">
    <location>
        <begin position="16"/>
        <end position="46"/>
    </location>
</feature>
<keyword evidence="4" id="KW-1185">Reference proteome</keyword>
<dbReference type="GeneID" id="93974585"/>
<keyword evidence="3" id="KW-0547">Nucleotide-binding</keyword>
<dbReference type="InterPro" id="IPR050611">
    <property type="entry name" value="ABCF"/>
</dbReference>
<dbReference type="KEGG" id="cpq:CPC231_05365"/>
<dbReference type="AlphaFoldDB" id="D9QAF8"/>
<name>D9QAF8_CORP2</name>
<dbReference type="Proteomes" id="UP000000276">
    <property type="component" value="Chromosome"/>
</dbReference>
<dbReference type="PATRIC" id="fig|681645.3.peg.1112"/>
<protein>
    <submittedName>
        <fullName evidence="3">ATP-binding cassette domain-containing protein</fullName>
    </submittedName>
</protein>
<proteinExistence type="predicted"/>
<dbReference type="RefSeq" id="WP_013241921.1">
    <property type="nucleotide sequence ID" value="NC_017301.2"/>
</dbReference>
<dbReference type="InterPro" id="IPR003439">
    <property type="entry name" value="ABC_transporter-like_ATP-bd"/>
</dbReference>
<dbReference type="Pfam" id="PF00005">
    <property type="entry name" value="ABC_tran"/>
    <property type="match status" value="1"/>
</dbReference>
<dbReference type="InterPro" id="IPR027417">
    <property type="entry name" value="P-loop_NTPase"/>
</dbReference>
<evidence type="ECO:0000313" key="3">
    <source>
        <dbReference type="EMBL" id="ADL10534.1"/>
    </source>
</evidence>
<dbReference type="eggNOG" id="COG0488">
    <property type="taxonomic scope" value="Bacteria"/>
</dbReference>
<dbReference type="HOGENOM" id="CLU_2421939_0_0_11"/>
<dbReference type="EMBL" id="CP001829">
    <property type="protein sequence ID" value="ADL10534.1"/>
    <property type="molecule type" value="Genomic_DNA"/>
</dbReference>
<accession>D9QAF8</accession>
<sequence>MGTGIIHPSMWNIPVPALSAGNQRRTQIAVAVAEQPAILLIDEPTNYLDLNTIEAFEDAISEWAGTLVIVSHDQWLIDKRRGKRLCLGSSA</sequence>
<dbReference type="GO" id="GO:0005524">
    <property type="term" value="F:ATP binding"/>
    <property type="evidence" value="ECO:0007669"/>
    <property type="project" value="UniProtKB-KW"/>
</dbReference>
<dbReference type="Gene3D" id="3.40.50.300">
    <property type="entry name" value="P-loop containing nucleotide triphosphate hydrolases"/>
    <property type="match status" value="1"/>
</dbReference>
<dbReference type="SUPFAM" id="SSF52540">
    <property type="entry name" value="P-loop containing nucleoside triphosphate hydrolases"/>
    <property type="match status" value="1"/>
</dbReference>
<evidence type="ECO:0000259" key="2">
    <source>
        <dbReference type="Pfam" id="PF00005"/>
    </source>
</evidence>
<organism evidence="3 4">
    <name type="scientific">Corynebacterium pseudotuberculosis (strain C231)</name>
    <dbReference type="NCBI Taxonomy" id="681645"/>
    <lineage>
        <taxon>Bacteria</taxon>
        <taxon>Bacillati</taxon>
        <taxon>Actinomycetota</taxon>
        <taxon>Actinomycetes</taxon>
        <taxon>Mycobacteriales</taxon>
        <taxon>Corynebacteriaceae</taxon>
        <taxon>Corynebacterium</taxon>
    </lineage>
</organism>
<reference evidence="3 4" key="2">
    <citation type="journal article" date="2011" name="PLoS ONE">
        <title>Evidence for reductive genome evolution and lateral acquisition of virulence functions in two Corynebacterium pseudotuberculosis strains.</title>
        <authorList>
            <person name="Ruiz J.C."/>
            <person name="D'Afonseca V."/>
            <person name="Silva A."/>
            <person name="Ali A."/>
            <person name="Pinto A.C."/>
            <person name="Santos A.R."/>
            <person name="Rocha A.A."/>
            <person name="Lopes D.O."/>
            <person name="Dorella F.A."/>
            <person name="Pacheco L.G."/>
            <person name="Costa M.P."/>
            <person name="Turk M.Z."/>
            <person name="Seyffert N."/>
            <person name="Moraes P.M."/>
            <person name="Soares S.C."/>
            <person name="Almeida S.S."/>
            <person name="Castro T.L."/>
            <person name="Abreu V.A."/>
            <person name="Trost E."/>
            <person name="Baumbach J."/>
            <person name="Tauch A."/>
            <person name="Schneider M.P."/>
            <person name="McCulloch J."/>
            <person name="Cerdeira L.T."/>
            <person name="Ramos R.T."/>
            <person name="Zerlotini A."/>
            <person name="Dominitini A."/>
            <person name="Resende D.M."/>
            <person name="Coser E.M."/>
            <person name="Oliveira L.M."/>
            <person name="Pedrosa A.L."/>
            <person name="Vieira C.U."/>
            <person name="Guimaraes C.T."/>
            <person name="Bartholomeu D.C."/>
            <person name="Oliveira D.M."/>
            <person name="Santos F.R."/>
            <person name="Rabelo E.M."/>
            <person name="Lobo F.P."/>
            <person name="Franco G.R."/>
            <person name="Costa A.F."/>
            <person name="Castro I.M."/>
            <person name="Dias S.R."/>
            <person name="Ferro J.A."/>
            <person name="Ortega J.M."/>
            <person name="Paiva L.V."/>
            <person name="Goulart L.R."/>
            <person name="Almeida J.F."/>
            <person name="Ferro M.I."/>
            <person name="Carneiro N.P."/>
            <person name="Falcao P.R."/>
            <person name="Grynberg P."/>
            <person name="Teixeira S.M."/>
            <person name="Brommonschenkel S."/>
            <person name="Oliveira S.C."/>
            <person name="Meyer R."/>
            <person name="Moore R.J."/>
            <person name="Miyoshi A."/>
            <person name="Oliveira G.C."/>
            <person name="Azevedo V."/>
        </authorList>
    </citation>
    <scope>NUCLEOTIDE SEQUENCE [LARGE SCALE GENOMIC DNA]</scope>
    <source>
        <strain evidence="3 4">C231</strain>
    </source>
</reference>
<dbReference type="GO" id="GO:0016887">
    <property type="term" value="F:ATP hydrolysis activity"/>
    <property type="evidence" value="ECO:0007669"/>
    <property type="project" value="InterPro"/>
</dbReference>
<keyword evidence="3" id="KW-0067">ATP-binding</keyword>